<evidence type="ECO:0000313" key="13">
    <source>
        <dbReference type="WBParaSite" id="ECPE_0001510801-mRNA-1"/>
    </source>
</evidence>
<evidence type="ECO:0000259" key="10">
    <source>
        <dbReference type="Pfam" id="PF07779"/>
    </source>
</evidence>
<dbReference type="GO" id="GO:0005794">
    <property type="term" value="C:Golgi apparatus"/>
    <property type="evidence" value="ECO:0007669"/>
    <property type="project" value="UniProtKB-ARBA"/>
</dbReference>
<comment type="similarity">
    <text evidence="2">Belongs to the PC-esterase family. CASD1 subfamily.</text>
</comment>
<evidence type="ECO:0000313" key="11">
    <source>
        <dbReference type="EMBL" id="VDP92340.1"/>
    </source>
</evidence>
<accession>A0A183B783</accession>
<evidence type="ECO:0000256" key="7">
    <source>
        <dbReference type="ARBA" id="ARBA00023180"/>
    </source>
</evidence>
<organism evidence="13">
    <name type="scientific">Echinostoma caproni</name>
    <dbReference type="NCBI Taxonomy" id="27848"/>
    <lineage>
        <taxon>Eukaryota</taxon>
        <taxon>Metazoa</taxon>
        <taxon>Spiralia</taxon>
        <taxon>Lophotrochozoa</taxon>
        <taxon>Platyhelminthes</taxon>
        <taxon>Trematoda</taxon>
        <taxon>Digenea</taxon>
        <taxon>Plagiorchiida</taxon>
        <taxon>Echinostomata</taxon>
        <taxon>Echinostomatoidea</taxon>
        <taxon>Echinostomatidae</taxon>
        <taxon>Echinostoma</taxon>
    </lineage>
</organism>
<feature type="transmembrane region" description="Helical" evidence="9">
    <location>
        <begin position="20"/>
        <end position="42"/>
    </location>
</feature>
<keyword evidence="4 9" id="KW-0812">Transmembrane</keyword>
<dbReference type="GO" id="GO:0016020">
    <property type="term" value="C:membrane"/>
    <property type="evidence" value="ECO:0007669"/>
    <property type="project" value="UniProtKB-SubCell"/>
</dbReference>
<dbReference type="Proteomes" id="UP000272942">
    <property type="component" value="Unassembled WGS sequence"/>
</dbReference>
<comment type="subcellular location">
    <subcellularLocation>
        <location evidence="1">Membrane</location>
        <topology evidence="1">Multi-pass membrane protein</topology>
    </subcellularLocation>
</comment>
<keyword evidence="7" id="KW-0325">Glycoprotein</keyword>
<dbReference type="AlphaFoldDB" id="A0A183B783"/>
<evidence type="ECO:0000256" key="1">
    <source>
        <dbReference type="ARBA" id="ARBA00004141"/>
    </source>
</evidence>
<name>A0A183B783_9TREM</name>
<dbReference type="InterPro" id="IPR012419">
    <property type="entry name" value="Cas1_AcylTrans_dom"/>
</dbReference>
<feature type="compositionally biased region" description="Polar residues" evidence="8">
    <location>
        <begin position="67"/>
        <end position="81"/>
    </location>
</feature>
<sequence>MFRMNFFVLGLCLVMNRDYLFYYFMPLVSFWFTVIFVFMIVFPRVNSPVATGTVSATASATPHPTNITSSTFIDTADTGTPGSDEPAPTTDLNSLEHTHPSNSAWCTNPPVDSTTATSRSTLYVQAQSASSTPRQAHRYESPASITECELVRHSRAFTGSTNSIMDIRGHHKARSVGALSDVRQIVELACLPRNPRSKPGYLKNDQPWPEDWLRRLRVLRSSTGWDSAHKKPRGRFGWFSRFRHGLCCSLRLADILIVIKLVILICGIEVLNRSDQLFQRFFFSGPQKRLFQLTAAAPNLMEPYGDDVIREEQFWYRRWSLDRYSVVYGMIFALFCEWARRAGWLDDTTPCDLGLIASSMGQTVSSNSVSSSDHQTLLPESAPKAACRFPFNGTIPTAPGMTTHPAHFLNAPFHSLGHGYNVFSRITCRQFTAATAVILGLNPDGVMQYHSQLRPCMLQQLIFCGMFHADLDTSQ</sequence>
<feature type="domain" description="Cas1p 10 TM acyl transferase" evidence="10">
    <location>
        <begin position="1"/>
        <end position="51"/>
    </location>
</feature>
<evidence type="ECO:0000256" key="6">
    <source>
        <dbReference type="ARBA" id="ARBA00023136"/>
    </source>
</evidence>
<dbReference type="WBParaSite" id="ECPE_0001510801-mRNA-1">
    <property type="protein sequence ID" value="ECPE_0001510801-mRNA-1"/>
    <property type="gene ID" value="ECPE_0001510801"/>
</dbReference>
<dbReference type="GO" id="GO:0016740">
    <property type="term" value="F:transferase activity"/>
    <property type="evidence" value="ECO:0007669"/>
    <property type="project" value="UniProtKB-KW"/>
</dbReference>
<dbReference type="OrthoDB" id="1932925at2759"/>
<protein>
    <submittedName>
        <fullName evidence="13">Lipase_3 domain-containing protein</fullName>
    </submittedName>
</protein>
<evidence type="ECO:0000313" key="12">
    <source>
        <dbReference type="Proteomes" id="UP000272942"/>
    </source>
</evidence>
<reference evidence="11 12" key="2">
    <citation type="submission" date="2018-11" db="EMBL/GenBank/DDBJ databases">
        <authorList>
            <consortium name="Pathogen Informatics"/>
        </authorList>
    </citation>
    <scope>NUCLEOTIDE SEQUENCE [LARGE SCALE GENOMIC DNA]</scope>
    <source>
        <strain evidence="11 12">Egypt</strain>
    </source>
</reference>
<evidence type="ECO:0000256" key="4">
    <source>
        <dbReference type="ARBA" id="ARBA00022692"/>
    </source>
</evidence>
<dbReference type="Pfam" id="PF07779">
    <property type="entry name" value="Cas1_AcylT"/>
    <property type="match status" value="2"/>
</dbReference>
<evidence type="ECO:0000256" key="9">
    <source>
        <dbReference type="SAM" id="Phobius"/>
    </source>
</evidence>
<keyword evidence="3" id="KW-0808">Transferase</keyword>
<gene>
    <name evidence="11" type="ORF">ECPE_LOCUS15068</name>
</gene>
<keyword evidence="12" id="KW-1185">Reference proteome</keyword>
<dbReference type="GO" id="GO:0005975">
    <property type="term" value="P:carbohydrate metabolic process"/>
    <property type="evidence" value="ECO:0007669"/>
    <property type="project" value="UniProtKB-ARBA"/>
</dbReference>
<keyword evidence="6 9" id="KW-0472">Membrane</keyword>
<evidence type="ECO:0000256" key="8">
    <source>
        <dbReference type="SAM" id="MobiDB-lite"/>
    </source>
</evidence>
<evidence type="ECO:0000256" key="5">
    <source>
        <dbReference type="ARBA" id="ARBA00022989"/>
    </source>
</evidence>
<reference evidence="13" key="1">
    <citation type="submission" date="2016-06" db="UniProtKB">
        <authorList>
            <consortium name="WormBaseParasite"/>
        </authorList>
    </citation>
    <scope>IDENTIFICATION</scope>
</reference>
<keyword evidence="5 9" id="KW-1133">Transmembrane helix</keyword>
<dbReference type="PANTHER" id="PTHR13533:SF1">
    <property type="entry name" value="N-ACETYLNEURAMINATE 9-O-ACETYLTRANSFERASE"/>
    <property type="match status" value="1"/>
</dbReference>
<feature type="region of interest" description="Disordered" evidence="8">
    <location>
        <begin position="67"/>
        <end position="92"/>
    </location>
</feature>
<dbReference type="EMBL" id="UZAN01059413">
    <property type="protein sequence ID" value="VDP92340.1"/>
    <property type="molecule type" value="Genomic_DNA"/>
</dbReference>
<dbReference type="PANTHER" id="PTHR13533">
    <property type="entry name" value="N-ACETYLNEURAMINATE 9-O-ACETYLTRANSFERASE"/>
    <property type="match status" value="1"/>
</dbReference>
<evidence type="ECO:0000256" key="3">
    <source>
        <dbReference type="ARBA" id="ARBA00022679"/>
    </source>
</evidence>
<proteinExistence type="inferred from homology"/>
<evidence type="ECO:0000256" key="2">
    <source>
        <dbReference type="ARBA" id="ARBA00010666"/>
    </source>
</evidence>
<feature type="domain" description="Cas1p 10 TM acyl transferase" evidence="10">
    <location>
        <begin position="253"/>
        <end position="350"/>
    </location>
</feature>